<keyword evidence="4" id="KW-0012">Acyltransferase</keyword>
<dbReference type="PANTHER" id="PTHR42736">
    <property type="entry name" value="PROTEIN-GLUTAMINE GAMMA-GLUTAMYLTRANSFERASE"/>
    <property type="match status" value="1"/>
</dbReference>
<name>A0A2N0UQS2_9FIRM</name>
<gene>
    <name evidence="4" type="primary">tgpA</name>
    <name evidence="4" type="ORF">RBATCC27255_01178</name>
</gene>
<dbReference type="Gene3D" id="3.10.620.30">
    <property type="match status" value="1"/>
</dbReference>
<feature type="compositionally biased region" description="Low complexity" evidence="1">
    <location>
        <begin position="558"/>
        <end position="579"/>
    </location>
</feature>
<dbReference type="SUPFAM" id="SSF54001">
    <property type="entry name" value="Cysteine proteinases"/>
    <property type="match status" value="1"/>
</dbReference>
<feature type="transmembrane region" description="Helical" evidence="2">
    <location>
        <begin position="596"/>
        <end position="618"/>
    </location>
</feature>
<dbReference type="InterPro" id="IPR052901">
    <property type="entry name" value="Bact_TGase-like"/>
</dbReference>
<dbReference type="InterPro" id="IPR021878">
    <property type="entry name" value="TgpA_N"/>
</dbReference>
<feature type="transmembrane region" description="Helical" evidence="2">
    <location>
        <begin position="144"/>
        <end position="162"/>
    </location>
</feature>
<feature type="region of interest" description="Disordered" evidence="1">
    <location>
        <begin position="548"/>
        <end position="586"/>
    </location>
</feature>
<evidence type="ECO:0000313" key="4">
    <source>
        <dbReference type="EMBL" id="PKD29351.1"/>
    </source>
</evidence>
<feature type="transmembrane region" description="Helical" evidence="2">
    <location>
        <begin position="168"/>
        <end position="184"/>
    </location>
</feature>
<dbReference type="EC" id="2.3.2.13" evidence="4"/>
<protein>
    <submittedName>
        <fullName evidence="4">Protein-glutamine gamma-glutamyltransferase</fullName>
        <ecNumber evidence="4">2.3.2.13</ecNumber>
    </submittedName>
</protein>
<dbReference type="GO" id="GO:0003810">
    <property type="term" value="F:protein-glutamine gamma-glutamyltransferase activity"/>
    <property type="evidence" value="ECO:0007669"/>
    <property type="project" value="UniProtKB-EC"/>
</dbReference>
<feature type="transmembrane region" description="Helical" evidence="2">
    <location>
        <begin position="196"/>
        <end position="216"/>
    </location>
</feature>
<accession>A0A2N0UQS2</accession>
<keyword evidence="2" id="KW-0472">Membrane</keyword>
<feature type="domain" description="Transglutaminase-like" evidence="3">
    <location>
        <begin position="470"/>
        <end position="539"/>
    </location>
</feature>
<evidence type="ECO:0000256" key="2">
    <source>
        <dbReference type="SAM" id="Phobius"/>
    </source>
</evidence>
<feature type="transmembrane region" description="Helical" evidence="2">
    <location>
        <begin position="7"/>
        <end position="29"/>
    </location>
</feature>
<feature type="transmembrane region" description="Helical" evidence="2">
    <location>
        <begin position="121"/>
        <end position="139"/>
    </location>
</feature>
<dbReference type="EMBL" id="NNSR01000056">
    <property type="protein sequence ID" value="PKD29351.1"/>
    <property type="molecule type" value="Genomic_DNA"/>
</dbReference>
<dbReference type="Proteomes" id="UP000233425">
    <property type="component" value="Unassembled WGS sequence"/>
</dbReference>
<evidence type="ECO:0000256" key="1">
    <source>
        <dbReference type="SAM" id="MobiDB-lite"/>
    </source>
</evidence>
<organism evidence="4 5">
    <name type="scientific">Ruminococcus bromii</name>
    <dbReference type="NCBI Taxonomy" id="40518"/>
    <lineage>
        <taxon>Bacteria</taxon>
        <taxon>Bacillati</taxon>
        <taxon>Bacillota</taxon>
        <taxon>Clostridia</taxon>
        <taxon>Eubacteriales</taxon>
        <taxon>Oscillospiraceae</taxon>
        <taxon>Ruminococcus</taxon>
    </lineage>
</organism>
<dbReference type="Pfam" id="PF11992">
    <property type="entry name" value="TgpA_N"/>
    <property type="match status" value="1"/>
</dbReference>
<reference evidence="4" key="1">
    <citation type="journal article" date="2018" name="Environ. Microbiol.">
        <title>Sporulation capability and amylosome conservation among diverse human colonic and rumen isolates of the keystone starch-degrader Ruminococcus bromii.</title>
        <authorList>
            <person name="Mukhopadhya I."/>
            <person name="Morais S."/>
            <person name="Laverde-Gomez J."/>
            <person name="Sheridan P.O."/>
            <person name="Walker A.W."/>
            <person name="Kelly W."/>
            <person name="Klieve A.V."/>
            <person name="Ouwerkerk D."/>
            <person name="Duncan S.H."/>
            <person name="Louis P."/>
            <person name="Koropatkin N."/>
            <person name="Cockburn D."/>
            <person name="Kibler R."/>
            <person name="Cooper P.J."/>
            <person name="Sandoval C."/>
            <person name="Crost E."/>
            <person name="Juge N."/>
            <person name="Bayer E.A."/>
            <person name="Flint H.J."/>
        </authorList>
    </citation>
    <scope>NUCLEOTIDE SEQUENCE [LARGE SCALE GENOMIC DNA]</scope>
    <source>
        <strain evidence="4">ATCC 27255</strain>
    </source>
</reference>
<dbReference type="AlphaFoldDB" id="A0A2N0UQS2"/>
<sequence>MKNKTSFTIDILLCVTLISSLFYCLVTSFDIKTEWYIIVVPTAIFCTIYGLLASLVKKSGVLFISVAITMIVFVFTLLFSLESILEQLSYVITQVLKPLSQYLPVQNKIILGDTLGTSATGLFVFISAILSAVFTISLIRYKRILIPSLLSMVLLVPCFILVNTLPSLVCLFIAIASLIALYISKNTRKFRPSQGGVIAAISFGIMLVVMTILLAFNPIEKYERFDWQENLLQSIENGFNIDDGRKTSTEKNLNEIKGSLEEKENLNDISPLTQTHTPVMTVTSAVGGNIYLKGTAYADYRDNIWSIISDNDAARYPQDFVPFTATIGNNALTDTRVHMLNESKIAYVPYFLESLPDNLNSVADVCVKNDTDKNEFYYSHYPFYAENTYRYNNSTEAENYKAFVYDTYLEIPRKTQIELRRIADQEGFLDSELTVSEKIEMVKNYISSSKPYSLKTPKMPSGKDFAAWFLNESDTGYCVHFATAGTLMLRAVGIPARYVTGYYATAYANQTVTVTTDNAHAWVEYYSDTAGWIPLECTPSSFQPARYVGSQRASGGSTDTTQPTTVEPTTAPTAPTNGTVSHSTKPKNDIKSSFEFNGFTIAMMSLGIVALALIAIFSRRIIIIKKRKQRFETGRNNKRAICIYKELKNLTKISHLLITDEVKSVYEKARFSNHTISDDELKIIENAYYNSIEEIYNNLPRIKKPYYKFIKAIK</sequence>
<dbReference type="SMART" id="SM00460">
    <property type="entry name" value="TGc"/>
    <property type="match status" value="1"/>
</dbReference>
<dbReference type="RefSeq" id="WP_101029177.1">
    <property type="nucleotide sequence ID" value="NZ_CABMMZ010000056.1"/>
</dbReference>
<keyword evidence="2" id="KW-1133">Transmembrane helix</keyword>
<feature type="transmembrane region" description="Helical" evidence="2">
    <location>
        <begin position="35"/>
        <end position="53"/>
    </location>
</feature>
<dbReference type="Pfam" id="PF01841">
    <property type="entry name" value="Transglut_core"/>
    <property type="match status" value="1"/>
</dbReference>
<evidence type="ECO:0000259" key="3">
    <source>
        <dbReference type="SMART" id="SM00460"/>
    </source>
</evidence>
<dbReference type="InterPro" id="IPR038765">
    <property type="entry name" value="Papain-like_cys_pep_sf"/>
</dbReference>
<feature type="transmembrane region" description="Helical" evidence="2">
    <location>
        <begin position="60"/>
        <end position="81"/>
    </location>
</feature>
<keyword evidence="5" id="KW-1185">Reference proteome</keyword>
<comment type="caution">
    <text evidence="4">The sequence shown here is derived from an EMBL/GenBank/DDBJ whole genome shotgun (WGS) entry which is preliminary data.</text>
</comment>
<dbReference type="PANTHER" id="PTHR42736:SF1">
    <property type="entry name" value="PROTEIN-GLUTAMINE GAMMA-GLUTAMYLTRANSFERASE"/>
    <property type="match status" value="1"/>
</dbReference>
<evidence type="ECO:0000313" key="5">
    <source>
        <dbReference type="Proteomes" id="UP000233425"/>
    </source>
</evidence>
<keyword evidence="2" id="KW-0812">Transmembrane</keyword>
<dbReference type="InterPro" id="IPR002931">
    <property type="entry name" value="Transglutaminase-like"/>
</dbReference>
<proteinExistence type="predicted"/>
<keyword evidence="4" id="KW-0808">Transferase</keyword>